<dbReference type="Proteomes" id="UP000758856">
    <property type="component" value="Unassembled WGS sequence"/>
</dbReference>
<comment type="caution">
    <text evidence="3">The sequence shown here is derived from an EMBL/GenBank/DDBJ whole genome shotgun (WGS) entry which is preliminary data.</text>
</comment>
<keyword evidence="1" id="KW-0812">Transmembrane</keyword>
<sequence length="251" mass="27431">MKPLAALAVLALVAAAGPARAEKLVLALSSQQIAIASNYAGSDVTLFGAVRPDGETEALQRSYDLVVTVRGPATTLEVREKERTAGLWVNRERRRFPRTPSYLATLSTRPLDDMLSPEIREGQRLGLKAAAAPRGEDLGRPEFSEALIRLQTGRGLWREEPKGVVFLDPTLFRTTFHLPPNVPFGAFEADVRLFASGVPIARETITFRVVKSGFEDRVAALAENWRLAYGVATALLALAFGWTASVAFRRD</sequence>
<dbReference type="AlphaFoldDB" id="A0A9W6IPP1"/>
<dbReference type="RefSeq" id="WP_204949579.1">
    <property type="nucleotide sequence ID" value="NZ_BSFF01000001.1"/>
</dbReference>
<evidence type="ECO:0000313" key="4">
    <source>
        <dbReference type="EMBL" id="MBM7851170.1"/>
    </source>
</evidence>
<dbReference type="Proteomes" id="UP001143400">
    <property type="component" value="Unassembled WGS sequence"/>
</dbReference>
<gene>
    <name evidence="3" type="ORF">GCM10008170_02460</name>
    <name evidence="4" type="ORF">JOD31_001395</name>
</gene>
<protein>
    <submittedName>
        <fullName evidence="3">Membrane protein</fullName>
    </submittedName>
    <submittedName>
        <fullName evidence="4">Uncharacterized protein (TIGR02186 family)</fullName>
    </submittedName>
</protein>
<keyword evidence="1" id="KW-1133">Transmembrane helix</keyword>
<name>A0A9W6IPP1_9HYPH</name>
<reference evidence="3" key="1">
    <citation type="journal article" date="2014" name="Int. J. Syst. Evol. Microbiol.">
        <title>Complete genome sequence of Corynebacterium casei LMG S-19264T (=DSM 44701T), isolated from a smear-ripened cheese.</title>
        <authorList>
            <consortium name="US DOE Joint Genome Institute (JGI-PGF)"/>
            <person name="Walter F."/>
            <person name="Albersmeier A."/>
            <person name="Kalinowski J."/>
            <person name="Ruckert C."/>
        </authorList>
    </citation>
    <scope>NUCLEOTIDE SEQUENCE</scope>
    <source>
        <strain evidence="3">VKM B-1606</strain>
    </source>
</reference>
<dbReference type="EMBL" id="JAFBCY010000002">
    <property type="protein sequence ID" value="MBM7851170.1"/>
    <property type="molecule type" value="Genomic_DNA"/>
</dbReference>
<keyword evidence="1" id="KW-0472">Membrane</keyword>
<dbReference type="InterPro" id="IPR019088">
    <property type="entry name" value="CHP02186-rel_TM"/>
</dbReference>
<evidence type="ECO:0000256" key="1">
    <source>
        <dbReference type="SAM" id="Phobius"/>
    </source>
</evidence>
<feature type="signal peptide" evidence="2">
    <location>
        <begin position="1"/>
        <end position="21"/>
    </location>
</feature>
<reference evidence="4 5" key="2">
    <citation type="submission" date="2021-01" db="EMBL/GenBank/DDBJ databases">
        <title>Genomic Encyclopedia of Type Strains, Phase IV (KMG-IV): sequencing the most valuable type-strain genomes for metagenomic binning, comparative biology and taxonomic classification.</title>
        <authorList>
            <person name="Goeker M."/>
        </authorList>
    </citation>
    <scope>NUCLEOTIDE SEQUENCE [LARGE SCALE GENOMIC DNA]</scope>
    <source>
        <strain evidence="4 5">DSM 6130</strain>
    </source>
</reference>
<feature type="chain" id="PRO_5040860293" evidence="2">
    <location>
        <begin position="22"/>
        <end position="251"/>
    </location>
</feature>
<proteinExistence type="predicted"/>
<organism evidence="3 6">
    <name type="scientific">Methylopila capsulata</name>
    <dbReference type="NCBI Taxonomy" id="61654"/>
    <lineage>
        <taxon>Bacteria</taxon>
        <taxon>Pseudomonadati</taxon>
        <taxon>Pseudomonadota</taxon>
        <taxon>Alphaproteobacteria</taxon>
        <taxon>Hyphomicrobiales</taxon>
        <taxon>Methylopilaceae</taxon>
        <taxon>Methylopila</taxon>
    </lineage>
</organism>
<feature type="transmembrane region" description="Helical" evidence="1">
    <location>
        <begin position="227"/>
        <end position="248"/>
    </location>
</feature>
<evidence type="ECO:0000256" key="2">
    <source>
        <dbReference type="SAM" id="SignalP"/>
    </source>
</evidence>
<evidence type="ECO:0000313" key="5">
    <source>
        <dbReference type="Proteomes" id="UP000758856"/>
    </source>
</evidence>
<evidence type="ECO:0000313" key="6">
    <source>
        <dbReference type="Proteomes" id="UP001143400"/>
    </source>
</evidence>
<dbReference type="Pfam" id="PF09608">
    <property type="entry name" value="Alph_Pro_TM"/>
    <property type="match status" value="1"/>
</dbReference>
<dbReference type="EMBL" id="BSFF01000001">
    <property type="protein sequence ID" value="GLK54227.1"/>
    <property type="molecule type" value="Genomic_DNA"/>
</dbReference>
<evidence type="ECO:0000313" key="3">
    <source>
        <dbReference type="EMBL" id="GLK54227.1"/>
    </source>
</evidence>
<keyword evidence="2" id="KW-0732">Signal</keyword>
<accession>A0A9W6IPP1</accession>
<reference evidence="3" key="3">
    <citation type="submission" date="2023-01" db="EMBL/GenBank/DDBJ databases">
        <authorList>
            <person name="Sun Q."/>
            <person name="Evtushenko L."/>
        </authorList>
    </citation>
    <scope>NUCLEOTIDE SEQUENCE</scope>
    <source>
        <strain evidence="3">VKM B-1606</strain>
    </source>
</reference>
<keyword evidence="5" id="KW-1185">Reference proteome</keyword>